<dbReference type="CDD" id="cd17546">
    <property type="entry name" value="REC_hyHK_CKI1_RcsC-like"/>
    <property type="match status" value="1"/>
</dbReference>
<dbReference type="SUPFAM" id="SSF47384">
    <property type="entry name" value="Homodimeric domain of signal transducing histidine kinase"/>
    <property type="match status" value="1"/>
</dbReference>
<dbReference type="InterPro" id="IPR008979">
    <property type="entry name" value="Galactose-bd-like_sf"/>
</dbReference>
<dbReference type="PANTHER" id="PTHR45339">
    <property type="entry name" value="HYBRID SIGNAL TRANSDUCTION HISTIDINE KINASE J"/>
    <property type="match status" value="1"/>
</dbReference>
<dbReference type="InterPro" id="IPR036097">
    <property type="entry name" value="HisK_dim/P_sf"/>
</dbReference>
<feature type="domain" description="Histidine kinase" evidence="8">
    <location>
        <begin position="422"/>
        <end position="643"/>
    </location>
</feature>
<dbReference type="Pfam" id="PF00072">
    <property type="entry name" value="Response_reg"/>
    <property type="match status" value="1"/>
</dbReference>
<evidence type="ECO:0000256" key="7">
    <source>
        <dbReference type="SAM" id="SignalP"/>
    </source>
</evidence>
<keyword evidence="6" id="KW-1133">Transmembrane helix</keyword>
<dbReference type="Proteomes" id="UP000607559">
    <property type="component" value="Unassembled WGS sequence"/>
</dbReference>
<dbReference type="PRINTS" id="PR00344">
    <property type="entry name" value="BCTRLSENSOR"/>
</dbReference>
<dbReference type="FunFam" id="3.30.565.10:FF:000010">
    <property type="entry name" value="Sensor histidine kinase RcsC"/>
    <property type="match status" value="1"/>
</dbReference>
<keyword evidence="6" id="KW-0812">Transmembrane</keyword>
<feature type="transmembrane region" description="Helical" evidence="6">
    <location>
        <begin position="200"/>
        <end position="219"/>
    </location>
</feature>
<keyword evidence="3 5" id="KW-0597">Phosphoprotein</keyword>
<evidence type="ECO:0000256" key="4">
    <source>
        <dbReference type="ARBA" id="ARBA00023012"/>
    </source>
</evidence>
<dbReference type="SMART" id="SM00448">
    <property type="entry name" value="REC"/>
    <property type="match status" value="1"/>
</dbReference>
<evidence type="ECO:0000313" key="10">
    <source>
        <dbReference type="EMBL" id="GGB11143.1"/>
    </source>
</evidence>
<reference evidence="10" key="2">
    <citation type="submission" date="2020-09" db="EMBL/GenBank/DDBJ databases">
        <authorList>
            <person name="Sun Q."/>
            <person name="Zhou Y."/>
        </authorList>
    </citation>
    <scope>NUCLEOTIDE SEQUENCE</scope>
    <source>
        <strain evidence="10">CGMCC 1.15448</strain>
    </source>
</reference>
<dbReference type="AlphaFoldDB" id="A0A8J2UFT6"/>
<dbReference type="InterPro" id="IPR004358">
    <property type="entry name" value="Sig_transdc_His_kin-like_C"/>
</dbReference>
<feature type="chain" id="PRO_5035160786" description="histidine kinase" evidence="7">
    <location>
        <begin position="23"/>
        <end position="785"/>
    </location>
</feature>
<dbReference type="Gene3D" id="3.30.565.10">
    <property type="entry name" value="Histidine kinase-like ATPase, C-terminal domain"/>
    <property type="match status" value="1"/>
</dbReference>
<protein>
    <recommendedName>
        <fullName evidence="2">histidine kinase</fullName>
        <ecNumber evidence="2">2.7.13.3</ecNumber>
    </recommendedName>
</protein>
<evidence type="ECO:0000256" key="5">
    <source>
        <dbReference type="PROSITE-ProRule" id="PRU00169"/>
    </source>
</evidence>
<dbReference type="Gene3D" id="1.10.287.130">
    <property type="match status" value="1"/>
</dbReference>
<feature type="transmembrane region" description="Helical" evidence="6">
    <location>
        <begin position="257"/>
        <end position="278"/>
    </location>
</feature>
<organism evidence="10 11">
    <name type="scientific">Puia dinghuensis</name>
    <dbReference type="NCBI Taxonomy" id="1792502"/>
    <lineage>
        <taxon>Bacteria</taxon>
        <taxon>Pseudomonadati</taxon>
        <taxon>Bacteroidota</taxon>
        <taxon>Chitinophagia</taxon>
        <taxon>Chitinophagales</taxon>
        <taxon>Chitinophagaceae</taxon>
        <taxon>Puia</taxon>
    </lineage>
</organism>
<evidence type="ECO:0000256" key="2">
    <source>
        <dbReference type="ARBA" id="ARBA00012438"/>
    </source>
</evidence>
<feature type="transmembrane region" description="Helical" evidence="6">
    <location>
        <begin position="226"/>
        <end position="242"/>
    </location>
</feature>
<evidence type="ECO:0000256" key="1">
    <source>
        <dbReference type="ARBA" id="ARBA00000085"/>
    </source>
</evidence>
<feature type="transmembrane region" description="Helical" evidence="6">
    <location>
        <begin position="317"/>
        <end position="337"/>
    </location>
</feature>
<dbReference type="CDD" id="cd16922">
    <property type="entry name" value="HATPase_EvgS-ArcB-TorS-like"/>
    <property type="match status" value="1"/>
</dbReference>
<dbReference type="Pfam" id="PF07695">
    <property type="entry name" value="7TMR-DISM_7TM"/>
    <property type="match status" value="1"/>
</dbReference>
<comment type="caution">
    <text evidence="10">The sequence shown here is derived from an EMBL/GenBank/DDBJ whole genome shotgun (WGS) entry which is preliminary data.</text>
</comment>
<reference evidence="10" key="1">
    <citation type="journal article" date="2014" name="Int. J. Syst. Evol. Microbiol.">
        <title>Complete genome sequence of Corynebacterium casei LMG S-19264T (=DSM 44701T), isolated from a smear-ripened cheese.</title>
        <authorList>
            <consortium name="US DOE Joint Genome Institute (JGI-PGF)"/>
            <person name="Walter F."/>
            <person name="Albersmeier A."/>
            <person name="Kalinowski J."/>
            <person name="Ruckert C."/>
        </authorList>
    </citation>
    <scope>NUCLEOTIDE SEQUENCE</scope>
    <source>
        <strain evidence="10">CGMCC 1.15448</strain>
    </source>
</reference>
<feature type="domain" description="Response regulatory" evidence="9">
    <location>
        <begin position="668"/>
        <end position="782"/>
    </location>
</feature>
<dbReference type="CDD" id="cd00082">
    <property type="entry name" value="HisKA"/>
    <property type="match status" value="1"/>
</dbReference>
<dbReference type="Pfam" id="PF02518">
    <property type="entry name" value="HATPase_c"/>
    <property type="match status" value="1"/>
</dbReference>
<comment type="catalytic activity">
    <reaction evidence="1">
        <text>ATP + protein L-histidine = ADP + protein N-phospho-L-histidine.</text>
        <dbReference type="EC" id="2.7.13.3"/>
    </reaction>
</comment>
<keyword evidence="7" id="KW-0732">Signal</keyword>
<gene>
    <name evidence="10" type="ORF">GCM10011511_38400</name>
</gene>
<dbReference type="RefSeq" id="WP_188934703.1">
    <property type="nucleotide sequence ID" value="NZ_BMJC01000004.1"/>
</dbReference>
<dbReference type="SUPFAM" id="SSF52172">
    <property type="entry name" value="CheY-like"/>
    <property type="match status" value="1"/>
</dbReference>
<dbReference type="PROSITE" id="PS50110">
    <property type="entry name" value="RESPONSE_REGULATORY"/>
    <property type="match status" value="1"/>
</dbReference>
<dbReference type="PANTHER" id="PTHR45339:SF1">
    <property type="entry name" value="HYBRID SIGNAL TRANSDUCTION HISTIDINE KINASE J"/>
    <property type="match status" value="1"/>
</dbReference>
<dbReference type="InterPro" id="IPR036890">
    <property type="entry name" value="HATPase_C_sf"/>
</dbReference>
<dbReference type="SMART" id="SM00388">
    <property type="entry name" value="HisKA"/>
    <property type="match status" value="1"/>
</dbReference>
<dbReference type="EMBL" id="BMJC01000004">
    <property type="protein sequence ID" value="GGB11143.1"/>
    <property type="molecule type" value="Genomic_DNA"/>
</dbReference>
<evidence type="ECO:0000259" key="9">
    <source>
        <dbReference type="PROSITE" id="PS50110"/>
    </source>
</evidence>
<dbReference type="SMART" id="SM00387">
    <property type="entry name" value="HATPase_c"/>
    <property type="match status" value="1"/>
</dbReference>
<dbReference type="InterPro" id="IPR011623">
    <property type="entry name" value="7TMR_DISM_rcpt_extracell_dom1"/>
</dbReference>
<feature type="transmembrane region" description="Helical" evidence="6">
    <location>
        <begin position="290"/>
        <end position="311"/>
    </location>
</feature>
<dbReference type="EC" id="2.7.13.3" evidence="2"/>
<dbReference type="InterPro" id="IPR003594">
    <property type="entry name" value="HATPase_dom"/>
</dbReference>
<evidence type="ECO:0000259" key="8">
    <source>
        <dbReference type="PROSITE" id="PS50109"/>
    </source>
</evidence>
<dbReference type="PROSITE" id="PS50109">
    <property type="entry name" value="HIS_KIN"/>
    <property type="match status" value="1"/>
</dbReference>
<dbReference type="Pfam" id="PF00512">
    <property type="entry name" value="HisKA"/>
    <property type="match status" value="1"/>
</dbReference>
<dbReference type="Gene3D" id="3.40.50.2300">
    <property type="match status" value="1"/>
</dbReference>
<proteinExistence type="predicted"/>
<feature type="modified residue" description="4-aspartylphosphate" evidence="5">
    <location>
        <position position="717"/>
    </location>
</feature>
<dbReference type="SUPFAM" id="SSF49785">
    <property type="entry name" value="Galactose-binding domain-like"/>
    <property type="match status" value="1"/>
</dbReference>
<feature type="transmembrane region" description="Helical" evidence="6">
    <location>
        <begin position="349"/>
        <end position="371"/>
    </location>
</feature>
<name>A0A8J2UFT6_9BACT</name>
<keyword evidence="11" id="KW-1185">Reference proteome</keyword>
<accession>A0A8J2UFT6</accession>
<evidence type="ECO:0000313" key="11">
    <source>
        <dbReference type="Proteomes" id="UP000607559"/>
    </source>
</evidence>
<feature type="signal peptide" evidence="7">
    <location>
        <begin position="1"/>
        <end position="22"/>
    </location>
</feature>
<dbReference type="Gene3D" id="2.60.120.260">
    <property type="entry name" value="Galactose-binding domain-like"/>
    <property type="match status" value="1"/>
</dbReference>
<dbReference type="InterPro" id="IPR011006">
    <property type="entry name" value="CheY-like_superfamily"/>
</dbReference>
<evidence type="ECO:0000256" key="3">
    <source>
        <dbReference type="ARBA" id="ARBA00022553"/>
    </source>
</evidence>
<keyword evidence="4" id="KW-0902">Two-component regulatory system</keyword>
<dbReference type="InterPro" id="IPR003661">
    <property type="entry name" value="HisK_dim/P_dom"/>
</dbReference>
<evidence type="ECO:0000256" key="6">
    <source>
        <dbReference type="SAM" id="Phobius"/>
    </source>
</evidence>
<dbReference type="GO" id="GO:0000155">
    <property type="term" value="F:phosphorelay sensor kinase activity"/>
    <property type="evidence" value="ECO:0007669"/>
    <property type="project" value="InterPro"/>
</dbReference>
<dbReference type="SUPFAM" id="SSF55874">
    <property type="entry name" value="ATPase domain of HSP90 chaperone/DNA topoisomerase II/histidine kinase"/>
    <property type="match status" value="1"/>
</dbReference>
<dbReference type="InterPro" id="IPR001789">
    <property type="entry name" value="Sig_transdc_resp-reg_receiver"/>
</dbReference>
<keyword evidence="6" id="KW-0472">Membrane</keyword>
<sequence length="785" mass="87796">MRKLFCLVAFFVCWLPAIPGFGQGPVAHQGVIDLRKASLFNNYLKISGEWAFYRNRLLTPDSLSAATPDYVPFPVLWKDIRLHGKPIASQGYATYALTVLLPAKRPRIGLEIHHVYSAYKLYVNGVVQAQNGQPETTPGKATPFWVTRTIAVPPGESDTLVLVMQIANFWHARGGPFKDILLGDKDELFLKKNQDVAYDFMLAGCMLMGGLFFLGLYIFSRHDKTILYFALFCILYSYRMVGTDNYALHALLSDTNWFITIRVEYLSLSLSIALFCVYTRNLYPEDSHPLAMRAMLLFCLLYSAVILVTPTMVFTRFLIYFLMIMFVCIAYAMFVYLQAARHRRSGSLFALLSTAVMLFIFLIGNLNYFGIIPELRGVQFVCYISFFFLQSLALSHRFAETFRRATFQAQQGLRAKSEFLSTMSHEIRTPLNAVIGMTHLLLRNKPRPDQENDLGVLLFSANNLLGIVNNILDYNKIEEGKISIEQIPFDLPVIARNIVAGLQNTADEKGITLLLDVDSRLDRMLTGDPTRTSQVINNLVHNAIKFTKEGSVRLCLTVGDSSVEAITVTIRVEDTGIGILPEKQHIIFDRFTQADSSTSRSYGGTGLGLAISKKILELQGVDLRVTSEPGKGSCFYYTQRFPVAAEAKKEAGKAPAAAGLEPLLRDVSLLLVEDNPLNVLVAQTMLENNGAKVDVATNGQEALDRLDRSRHRLILMDLHMPVMDGYEATMLLRQRGETLPIIALTASMPKEVESDAFAAGLNGVIVKPFSPEELYRVVLQHLQAQ</sequence>
<dbReference type="InterPro" id="IPR005467">
    <property type="entry name" value="His_kinase_dom"/>
</dbReference>